<organism evidence="1 2">
    <name type="scientific">Membranihabitans marinus</name>
    <dbReference type="NCBI Taxonomy" id="1227546"/>
    <lineage>
        <taxon>Bacteria</taxon>
        <taxon>Pseudomonadati</taxon>
        <taxon>Bacteroidota</taxon>
        <taxon>Saprospiria</taxon>
        <taxon>Saprospirales</taxon>
        <taxon>Saprospiraceae</taxon>
        <taxon>Membranihabitans</taxon>
    </lineage>
</organism>
<comment type="caution">
    <text evidence="1">The sequence shown here is derived from an EMBL/GenBank/DDBJ whole genome shotgun (WGS) entry which is preliminary data.</text>
</comment>
<sequence length="407" mass="48058">MHHQDMNGIKKIVQILWILLLLTGSRTFTAHGQSNQLQLNLLLESDQSLEWTREYQVFIARHIPATIILGKLTNENTLIGLFDIDGLDNKLILHGIENKKQYTLHEWLDNSIKTGSLHLKHHQNLLTGYWYNTSRSMRLSIQSKITSAPNANEIRQYQYQDQLFFTKTTDGEEEILDSDIINRESWEKKHHSPSQCYEISLRGQAEEFCLSGRLGLYPYNQVDLVRILHGQVPQIPHDEAFNSQISQWLNNWADYVFQDTIYDISEQRWSRNQSISFMPDFINEDLVSGMLSIQYSGDEMIHSKSVIYDRDKKKFYTPQDFFRSHTSWNENFQNTARQYIIEKHYPTINVFPEIMDRIRFHMTLNPNGVLISTDFTPYFGRLKVQLDRNIYQDDLQRFAPFRKLLLK</sequence>
<dbReference type="EMBL" id="JAHVHU010000007">
    <property type="protein sequence ID" value="MBY5958022.1"/>
    <property type="molecule type" value="Genomic_DNA"/>
</dbReference>
<reference evidence="1" key="1">
    <citation type="submission" date="2021-06" db="EMBL/GenBank/DDBJ databases">
        <title>44 bacteria genomes isolated from Dapeng, Shenzhen.</title>
        <authorList>
            <person name="Zheng W."/>
            <person name="Yu S."/>
            <person name="Huang Y."/>
        </authorList>
    </citation>
    <scope>NUCLEOTIDE SEQUENCE</scope>
    <source>
        <strain evidence="1">DP5N28-2</strain>
    </source>
</reference>
<dbReference type="RefSeq" id="WP_222579558.1">
    <property type="nucleotide sequence ID" value="NZ_JAHVHU010000007.1"/>
</dbReference>
<dbReference type="AlphaFoldDB" id="A0A953HYF5"/>
<gene>
    <name evidence="1" type="ORF">KUV50_07770</name>
</gene>
<proteinExistence type="predicted"/>
<name>A0A953HYF5_9BACT</name>
<protein>
    <submittedName>
        <fullName evidence="1">Uncharacterized protein</fullName>
    </submittedName>
</protein>
<accession>A0A953HYF5</accession>
<keyword evidence="2" id="KW-1185">Reference proteome</keyword>
<evidence type="ECO:0000313" key="2">
    <source>
        <dbReference type="Proteomes" id="UP000753961"/>
    </source>
</evidence>
<evidence type="ECO:0000313" key="1">
    <source>
        <dbReference type="EMBL" id="MBY5958022.1"/>
    </source>
</evidence>
<dbReference type="Proteomes" id="UP000753961">
    <property type="component" value="Unassembled WGS sequence"/>
</dbReference>